<dbReference type="Gene3D" id="2.160.20.10">
    <property type="entry name" value="Single-stranded right-handed beta-helix, Pectin lyase-like"/>
    <property type="match status" value="3"/>
</dbReference>
<evidence type="ECO:0000313" key="5">
    <source>
        <dbReference type="Proteomes" id="UP001526143"/>
    </source>
</evidence>
<reference evidence="4 5" key="1">
    <citation type="submission" date="2022-10" db="EMBL/GenBank/DDBJ databases">
        <title>Identification of biosynthetic pathway for the production of the potent trypsin inhibitor radiosumin.</title>
        <authorList>
            <person name="Fewer D.P."/>
            <person name="Delbaje E."/>
            <person name="Ouyang X."/>
            <person name="Agostino P.D."/>
            <person name="Wahlsten M."/>
            <person name="Jokela J."/>
            <person name="Permi P."/>
            <person name="Haapaniemi E."/>
            <person name="Koistinen H."/>
        </authorList>
    </citation>
    <scope>NUCLEOTIDE SEQUENCE [LARGE SCALE GENOMIC DNA]</scope>
    <source>
        <strain evidence="4 5">NIES-515</strain>
    </source>
</reference>
<accession>A0ABT3AU67</accession>
<gene>
    <name evidence="4" type="ORF">OGM63_03835</name>
</gene>
<keyword evidence="2" id="KW-0732">Signal</keyword>
<evidence type="ECO:0000256" key="2">
    <source>
        <dbReference type="SAM" id="SignalP"/>
    </source>
</evidence>
<dbReference type="InterPro" id="IPR011050">
    <property type="entry name" value="Pectin_lyase_fold/virulence"/>
</dbReference>
<dbReference type="InterPro" id="IPR012334">
    <property type="entry name" value="Pectin_lyas_fold"/>
</dbReference>
<dbReference type="Pfam" id="PF05860">
    <property type="entry name" value="TPS"/>
    <property type="match status" value="1"/>
</dbReference>
<feature type="compositionally biased region" description="Polar residues" evidence="1">
    <location>
        <begin position="1637"/>
        <end position="1647"/>
    </location>
</feature>
<feature type="domain" description="Filamentous haemagglutinin FhaB/tRNA nuclease CdiA-like TPS" evidence="3">
    <location>
        <begin position="29"/>
        <end position="141"/>
    </location>
</feature>
<organism evidence="4 5">
    <name type="scientific">Plectonema radiosum NIES-515</name>
    <dbReference type="NCBI Taxonomy" id="2986073"/>
    <lineage>
        <taxon>Bacteria</taxon>
        <taxon>Bacillati</taxon>
        <taxon>Cyanobacteriota</taxon>
        <taxon>Cyanophyceae</taxon>
        <taxon>Oscillatoriophycideae</taxon>
        <taxon>Oscillatoriales</taxon>
        <taxon>Microcoleaceae</taxon>
        <taxon>Plectonema</taxon>
    </lineage>
</organism>
<proteinExistence type="predicted"/>
<name>A0ABT3AU67_9CYAN</name>
<sequence>MKPNWKRLFLLTTCCTLGLMTSVRAQQVSPDGTLSTTVTSPDSLNFTINNGNRVGGNLFHSFREFSVPNGGSAVFQNPLDVQNIINRVTGGSLSQINGLIQSQGSANLFLLNPAGIFFGPNARLDIGGSFFATTADSLLFDNGFEFSATNPQAPPLLTVNIPVGLRFRDNPGNITNQAALSPQVPPGQTFALIGGDVNFDGGNLTALGVNVEIGGLKAPGTVGINNDRSLSFPDGVIRGDISFGNGASVDVSFIGGGSIAVNGRNVEVSGGSRLDAGIFPGFGMSEAQAGDIVINATDQVTITGTANFASVIANTVGSEATGNAGNIKFNTNNLSLSNAQINSSTSGNGNAGNVTISAGGAVSLENVSGIFSNLESTGKGNGGQVNIQAGSLSLKAGSVVGVSTFGQGNAGSAIIKVQNTLSADGVGSDGFSSGIFSNVQGDAVGNAGGIDITTGRLSLFNGAQIGSSTFNEGNAGIVKIQASDISFDGVGSNGFSSGIFSAVTDNAIGNAGSIDITTKTLSLTNGAVLSASTSGNGNASNVTINASDRVSFAGLGTNGFGSGVYNLVELGANGDAGNITINAASIFLDDRAVLRTTNASAGFAGNITLNARDQVSITNNSTISSDGNLGRIFIGSQLGRTDALSLIPNIINIDNSTLSTTNADPTGFAGNITLNARNQISITNNSTVSSEGNLGSIFIGQLDTTNALSVLPSRINIDNSTLNTTNSNTDFAGDITLNARDEIFIKDSAISSNGYFGQIFIGDANSFLPALVRIEGANTRLSTANNTAPNQDAGSINIAAGRVVMNLGEISSNTSGSSRAGDISVQATGLVEFVDNALFSNVETGAQNGQAGNITIKAGSFSLLNGAQLQSRVLGQGNGGNVTIDVPDGTVRIDGRRNQLGNQGNPSAIFNDVESGATGNAGNILINARNLFLTNSAQINSSISGIGNAGNISLQVGDAIALSDSSFIITNVQAGGSGIGGDIDIRGRSLTLTNASQIQAGLFREDSGLPGGNGTGGSIKINASDFVDISGFNPVSGLQSGIFTPAETGSTGPGGSIDITTGAFRLTNFGVVTARNDNGNNGGDITINAKTFEATNGRVQTTLSGQAEAGRLFTAGDIQLNVSDSVTLKDGSLINSSTSGIGNAGNISLKVGDAIALVNSSLIRSVVEQGGEGIGGDIDIRARSLTLTGGSQIQTALIAEGNGLSGGKGRAGNIEINATDFVNIFGVDTTGFSSGLFASAERGTTATSPQAAGNINLTTGNFRIADGAVVDALTSNSGDAGNITINANTFTANGGGQVITTTFNSGSAGNINLNIGDRITISGSDPNYNQRIEGTFDNQGAASGIFANTAPGSTGNGGSITIQPNENSLPRIAIADGGEVTVDSQGQGRGGEISITGNSLTLDRGIINASTQSSDGGNINLRLRNFLRLQNESLISANARGQQGGNGGNITINTPFIVAFPRNNDIIANAVGGDGGRVRTNATLFGIVPRTRADLERLGVPGLNPRNLPTSDITAFSEQNSFFGDNVLVTSPDVDPSRGLVELPETVTDPTQKIAQNPCQQGIGNEFFVTGRGGLPTTPNQTLNSDNVRVDLLQPVAISGNSRSATRKSATTVTATRLPAQGWIFNDKGQVVLTAYDPSNTGSQRPFSTAAACPAR</sequence>
<dbReference type="RefSeq" id="WP_263744180.1">
    <property type="nucleotide sequence ID" value="NZ_JAOWRF010000064.1"/>
</dbReference>
<dbReference type="EMBL" id="JAOWRF010000064">
    <property type="protein sequence ID" value="MCV3212669.1"/>
    <property type="molecule type" value="Genomic_DNA"/>
</dbReference>
<feature type="region of interest" description="Disordered" evidence="1">
    <location>
        <begin position="1637"/>
        <end position="1656"/>
    </location>
</feature>
<evidence type="ECO:0000313" key="4">
    <source>
        <dbReference type="EMBL" id="MCV3212669.1"/>
    </source>
</evidence>
<dbReference type="SUPFAM" id="SSF51126">
    <property type="entry name" value="Pectin lyase-like"/>
    <property type="match status" value="4"/>
</dbReference>
<comment type="caution">
    <text evidence="4">The sequence shown here is derived from an EMBL/GenBank/DDBJ whole genome shotgun (WGS) entry which is preliminary data.</text>
</comment>
<dbReference type="Proteomes" id="UP001526143">
    <property type="component" value="Unassembled WGS sequence"/>
</dbReference>
<protein>
    <submittedName>
        <fullName evidence="4">Filamentous hemagglutinin N-terminal domain-containing protein</fullName>
    </submittedName>
</protein>
<evidence type="ECO:0000256" key="1">
    <source>
        <dbReference type="SAM" id="MobiDB-lite"/>
    </source>
</evidence>
<feature type="signal peptide" evidence="2">
    <location>
        <begin position="1"/>
        <end position="25"/>
    </location>
</feature>
<feature type="chain" id="PRO_5045721179" evidence="2">
    <location>
        <begin position="26"/>
        <end position="1656"/>
    </location>
</feature>
<dbReference type="InterPro" id="IPR008638">
    <property type="entry name" value="FhaB/CdiA-like_TPS"/>
</dbReference>
<dbReference type="SMART" id="SM00912">
    <property type="entry name" value="Haemagg_act"/>
    <property type="match status" value="1"/>
</dbReference>
<keyword evidence="5" id="KW-1185">Reference proteome</keyword>
<dbReference type="NCBIfam" id="TIGR01901">
    <property type="entry name" value="adhes_NPXG"/>
    <property type="match status" value="1"/>
</dbReference>
<evidence type="ECO:0000259" key="3">
    <source>
        <dbReference type="SMART" id="SM00912"/>
    </source>
</evidence>